<dbReference type="PATRIC" id="fig|1415166.3.peg.4999"/>
<dbReference type="OrthoDB" id="4557128at2"/>
<dbReference type="eggNOG" id="ENOG5032FZU">
    <property type="taxonomic scope" value="Bacteria"/>
</dbReference>
<sequence>MPLTQGRYADSSEHHRLFWLRHHVGRLFRSLSRDPRDDGGGYTMHREYGAWVLRPVSGWRSLRWITPPADSVRSVPDRDAALDHYAAKLGI</sequence>
<proteinExistence type="predicted"/>
<dbReference type="Proteomes" id="UP000019150">
    <property type="component" value="Chromosome"/>
</dbReference>
<protein>
    <submittedName>
        <fullName evidence="1">Uncharacterized protein</fullName>
    </submittedName>
</protein>
<dbReference type="STRING" id="1415166.NONO_c48490"/>
<dbReference type="EMBL" id="CP006850">
    <property type="protein sequence ID" value="AHH19633.1"/>
    <property type="molecule type" value="Genomic_DNA"/>
</dbReference>
<dbReference type="AlphaFoldDB" id="W5TKY0"/>
<accession>W5TKY0</accession>
<organism evidence="1 2">
    <name type="scientific">Nocardia nova SH22a</name>
    <dbReference type="NCBI Taxonomy" id="1415166"/>
    <lineage>
        <taxon>Bacteria</taxon>
        <taxon>Bacillati</taxon>
        <taxon>Actinomycetota</taxon>
        <taxon>Actinomycetes</taxon>
        <taxon>Mycobacteriales</taxon>
        <taxon>Nocardiaceae</taxon>
        <taxon>Nocardia</taxon>
    </lineage>
</organism>
<keyword evidence="2" id="KW-1185">Reference proteome</keyword>
<evidence type="ECO:0000313" key="2">
    <source>
        <dbReference type="Proteomes" id="UP000019150"/>
    </source>
</evidence>
<dbReference type="RefSeq" id="WP_038550782.1">
    <property type="nucleotide sequence ID" value="NZ_CP006850.1"/>
</dbReference>
<evidence type="ECO:0000313" key="1">
    <source>
        <dbReference type="EMBL" id="AHH19633.1"/>
    </source>
</evidence>
<name>W5TKY0_9NOCA</name>
<dbReference type="HOGENOM" id="CLU_2423982_0_0_11"/>
<gene>
    <name evidence="1" type="ORF">NONO_c48490</name>
</gene>
<reference evidence="1 2" key="1">
    <citation type="journal article" date="2014" name="Appl. Environ. Microbiol.">
        <title>Insights into the Microbial Degradation of Rubber and Gutta-Percha by Analysis of the Complete Genome of Nocardia nova SH22a.</title>
        <authorList>
            <person name="Luo Q."/>
            <person name="Hiessl S."/>
            <person name="Poehlein A."/>
            <person name="Daniel R."/>
            <person name="Steinbuchel A."/>
        </authorList>
    </citation>
    <scope>NUCLEOTIDE SEQUENCE [LARGE SCALE GENOMIC DNA]</scope>
    <source>
        <strain evidence="1">SH22a</strain>
    </source>
</reference>
<dbReference type="KEGG" id="nno:NONO_c48490"/>